<sequence>MSTLSVEISSNGSSRATASPMFFNQRVTVPSVTLSPSAGNTMGTVEPPAEGAAGGGVTGIAEAAGAGTSSVGAGTTIAAGAGAAAGAAGAGAPASSAAPMTASSAPTSTVASSSAVMDRSTPATGEGISVSTLSVEISNKGSSMATVSPMFLSQRVTVPSVTLSPSCGIVTETGIGLGTPSCWTFVKPRLEVQRRF</sequence>
<gene>
    <name evidence="2" type="ORF">UFOPK1446_00630</name>
</gene>
<organism evidence="2">
    <name type="scientific">freshwater metagenome</name>
    <dbReference type="NCBI Taxonomy" id="449393"/>
    <lineage>
        <taxon>unclassified sequences</taxon>
        <taxon>metagenomes</taxon>
        <taxon>ecological metagenomes</taxon>
    </lineage>
</organism>
<dbReference type="EMBL" id="CAEZSO010000111">
    <property type="protein sequence ID" value="CAB4544762.1"/>
    <property type="molecule type" value="Genomic_DNA"/>
</dbReference>
<protein>
    <submittedName>
        <fullName evidence="2">Unannotated protein</fullName>
    </submittedName>
</protein>
<proteinExistence type="predicted"/>
<reference evidence="2" key="1">
    <citation type="submission" date="2020-05" db="EMBL/GenBank/DDBJ databases">
        <authorList>
            <person name="Chiriac C."/>
            <person name="Salcher M."/>
            <person name="Ghai R."/>
            <person name="Kavagutti S V."/>
        </authorList>
    </citation>
    <scope>NUCLEOTIDE SEQUENCE</scope>
</reference>
<evidence type="ECO:0000313" key="2">
    <source>
        <dbReference type="EMBL" id="CAB4544762.1"/>
    </source>
</evidence>
<evidence type="ECO:0000256" key="1">
    <source>
        <dbReference type="SAM" id="MobiDB-lite"/>
    </source>
</evidence>
<feature type="region of interest" description="Disordered" evidence="1">
    <location>
        <begin position="34"/>
        <end position="56"/>
    </location>
</feature>
<dbReference type="AlphaFoldDB" id="A0A6J6C036"/>
<name>A0A6J6C036_9ZZZZ</name>
<accession>A0A6J6C036</accession>